<dbReference type="STRING" id="1111738.GCA_000427905_02600"/>
<dbReference type="PANTHER" id="PTHR11699">
    <property type="entry name" value="ALDEHYDE DEHYDROGENASE-RELATED"/>
    <property type="match status" value="1"/>
</dbReference>
<reference evidence="7 9" key="3">
    <citation type="journal article" date="2021" name="BMC Genomics">
        <title>Genome-resolved metagenome and metatranscriptome analyses of thermophilic composting reveal key bacterial players and their metabolic interactions.</title>
        <authorList>
            <person name="Braga L.P.P."/>
            <person name="Pereira R.V."/>
            <person name="Martins L.F."/>
            <person name="Moura L.M.S."/>
            <person name="Sanchez F.B."/>
            <person name="Patane J.S.L."/>
            <person name="da Silva A.M."/>
            <person name="Setubal J.C."/>
        </authorList>
    </citation>
    <scope>NUCLEOTIDE SEQUENCE [LARGE SCALE GENOMIC DNA]</scope>
    <source>
        <strain evidence="7">ZC4RG45</strain>
    </source>
</reference>
<dbReference type="InterPro" id="IPR016163">
    <property type="entry name" value="Ald_DH_C"/>
</dbReference>
<dbReference type="InterPro" id="IPR016160">
    <property type="entry name" value="Ald_DH_CS_CYS"/>
</dbReference>
<accession>A0A2W4LHY0</accession>
<keyword evidence="2 4" id="KW-0560">Oxidoreductase</keyword>
<dbReference type="EC" id="1.2.1.79" evidence="7"/>
<dbReference type="FunFam" id="3.40.309.10:FF:000009">
    <property type="entry name" value="Aldehyde dehydrogenase A"/>
    <property type="match status" value="1"/>
</dbReference>
<dbReference type="Gene3D" id="3.40.605.10">
    <property type="entry name" value="Aldehyde Dehydrogenase, Chain A, domain 1"/>
    <property type="match status" value="1"/>
</dbReference>
<dbReference type="SUPFAM" id="SSF53720">
    <property type="entry name" value="ALDH-like"/>
    <property type="match status" value="1"/>
</dbReference>
<sequence>MTSTAKGVADGAATSPAGAEQDPARPIGGVPGAPSIARARTLAARATGGNHPDSPPVTMTAPFTGQPIVSLPQATDAEARVAFDVARKAQRDWAATPVAERQRFLARLMRLILDRQDEALDLIQVESGKSRVDAYDEVAGSALAASYYARTAAKHLGAKRRAGVFPLLTRTTERRHPRGVVGIITPWNYPLVLTAMDVLPALAAGNAVVHKPDNQTALSALWLHELAEQAGLPDGLWQVVLGRGSVIGQALIDESDYFAFTGSTATGKQLAGQVARRLRGFSMELGGKNPMIVLPDAKVDAAAAGAVTACFANAGQICVGVERIYVHESIHDDFVRAFVAKTAALRLGASLDYAADVGSLTSAAQLATTSDHVEDARRKGAEVLTGGRPRPDIGPLFYEPTILANVTPGMKVFAEETFGPVVSVYSYSDLDDAIARANDTEYGLNASVWTGNPRLGREVAARIQAGTVNVNEGFAASFGSIDAPMGGFGDSGVGRRNGAEGIRRFTEVQTIAVQRGLRLRPVRGKAVRWWAALLNRGVKVLHRLPR</sequence>
<organism evidence="8">
    <name type="scientific">Thermocrispum agreste</name>
    <dbReference type="NCBI Taxonomy" id="37925"/>
    <lineage>
        <taxon>Bacteria</taxon>
        <taxon>Bacillati</taxon>
        <taxon>Actinomycetota</taxon>
        <taxon>Actinomycetes</taxon>
        <taxon>Pseudonocardiales</taxon>
        <taxon>Pseudonocardiaceae</taxon>
        <taxon>Thermocrispum</taxon>
    </lineage>
</organism>
<dbReference type="InterPro" id="IPR015590">
    <property type="entry name" value="Aldehyde_DH_dom"/>
</dbReference>
<dbReference type="PROSITE" id="PS00687">
    <property type="entry name" value="ALDEHYDE_DEHYDR_GLU"/>
    <property type="match status" value="1"/>
</dbReference>
<evidence type="ECO:0000256" key="5">
    <source>
        <dbReference type="SAM" id="MobiDB-lite"/>
    </source>
</evidence>
<reference evidence="8" key="1">
    <citation type="submission" date="2018-05" db="EMBL/GenBank/DDBJ databases">
        <authorList>
            <person name="Lanie J.A."/>
            <person name="Ng W.-L."/>
            <person name="Kazmierczak K.M."/>
            <person name="Andrzejewski T.M."/>
            <person name="Davidsen T.M."/>
            <person name="Wayne K.J."/>
            <person name="Tettelin H."/>
            <person name="Glass J.I."/>
            <person name="Rusch D."/>
            <person name="Podicherti R."/>
            <person name="Tsui H.-C.T."/>
            <person name="Winkler M.E."/>
        </authorList>
    </citation>
    <scope>NUCLEOTIDE SEQUENCE</scope>
    <source>
        <strain evidence="8">ZC4RG45</strain>
    </source>
</reference>
<evidence type="ECO:0000313" key="9">
    <source>
        <dbReference type="Proteomes" id="UP000249324"/>
    </source>
</evidence>
<reference evidence="7" key="2">
    <citation type="submission" date="2018-05" db="EMBL/GenBank/DDBJ databases">
        <authorList>
            <person name="Moura L."/>
            <person name="Setubal J.C."/>
        </authorList>
    </citation>
    <scope>NUCLEOTIDE SEQUENCE</scope>
    <source>
        <strain evidence="7">ZC4RG45</strain>
    </source>
</reference>
<dbReference type="GO" id="GO:0036243">
    <property type="term" value="F:succinate-semialdehyde dehydrogenase (NADP+) activity"/>
    <property type="evidence" value="ECO:0007669"/>
    <property type="project" value="UniProtKB-EC"/>
</dbReference>
<feature type="active site" evidence="3">
    <location>
        <position position="284"/>
    </location>
</feature>
<gene>
    <name evidence="8" type="primary">gabD2</name>
    <name evidence="7" type="ORF">DIU77_007975</name>
    <name evidence="8" type="ORF">DIU77_12645</name>
</gene>
<comment type="similarity">
    <text evidence="1 4">Belongs to the aldehyde dehydrogenase family.</text>
</comment>
<evidence type="ECO:0000259" key="6">
    <source>
        <dbReference type="Pfam" id="PF00171"/>
    </source>
</evidence>
<dbReference type="InterPro" id="IPR016161">
    <property type="entry name" value="Ald_DH/histidinol_DH"/>
</dbReference>
<dbReference type="AlphaFoldDB" id="A0A2W4LHY0"/>
<protein>
    <submittedName>
        <fullName evidence="8">Succinic semialdehyde dehydrogenase</fullName>
        <ecNumber evidence="7">1.2.1.79</ecNumber>
    </submittedName>
</protein>
<feature type="domain" description="Aldehyde dehydrogenase" evidence="6">
    <location>
        <begin position="57"/>
        <end position="511"/>
    </location>
</feature>
<dbReference type="EMBL" id="QGUI01000491">
    <property type="protein sequence ID" value="PZM95286.1"/>
    <property type="molecule type" value="Genomic_DNA"/>
</dbReference>
<name>A0A2W4LHY0_9PSEU</name>
<evidence type="ECO:0000256" key="2">
    <source>
        <dbReference type="ARBA" id="ARBA00023002"/>
    </source>
</evidence>
<dbReference type="EMBL" id="QGUI02000077">
    <property type="protein sequence ID" value="MFO7192164.1"/>
    <property type="molecule type" value="Genomic_DNA"/>
</dbReference>
<dbReference type="Gene3D" id="3.40.309.10">
    <property type="entry name" value="Aldehyde Dehydrogenase, Chain A, domain 2"/>
    <property type="match status" value="1"/>
</dbReference>
<dbReference type="InterPro" id="IPR029510">
    <property type="entry name" value="Ald_DH_CS_GLU"/>
</dbReference>
<dbReference type="Proteomes" id="UP000249324">
    <property type="component" value="Unassembled WGS sequence"/>
</dbReference>
<dbReference type="NCBIfam" id="NF006916">
    <property type="entry name" value="PRK09407.1"/>
    <property type="match status" value="1"/>
</dbReference>
<evidence type="ECO:0000256" key="3">
    <source>
        <dbReference type="PROSITE-ProRule" id="PRU10007"/>
    </source>
</evidence>
<evidence type="ECO:0000313" key="7">
    <source>
        <dbReference type="EMBL" id="MFO7192164.1"/>
    </source>
</evidence>
<evidence type="ECO:0000313" key="8">
    <source>
        <dbReference type="EMBL" id="PZM95286.1"/>
    </source>
</evidence>
<dbReference type="Pfam" id="PF00171">
    <property type="entry name" value="Aldedh"/>
    <property type="match status" value="1"/>
</dbReference>
<feature type="region of interest" description="Disordered" evidence="5">
    <location>
        <begin position="1"/>
        <end position="34"/>
    </location>
</feature>
<dbReference type="InterPro" id="IPR016162">
    <property type="entry name" value="Ald_DH_N"/>
</dbReference>
<evidence type="ECO:0000256" key="1">
    <source>
        <dbReference type="ARBA" id="ARBA00009986"/>
    </source>
</evidence>
<comment type="caution">
    <text evidence="8">The sequence shown here is derived from an EMBL/GenBank/DDBJ whole genome shotgun (WGS) entry which is preliminary data.</text>
</comment>
<dbReference type="PROSITE" id="PS00070">
    <property type="entry name" value="ALDEHYDE_DEHYDR_CYS"/>
    <property type="match status" value="1"/>
</dbReference>
<reference evidence="7" key="4">
    <citation type="submission" date="2023-08" db="EMBL/GenBank/DDBJ databases">
        <authorList>
            <person name="Guima S.E.S."/>
            <person name="Martins L.F."/>
            <person name="Silva A.M."/>
            <person name="Setubal J.C."/>
        </authorList>
    </citation>
    <scope>NUCLEOTIDE SEQUENCE</scope>
    <source>
        <strain evidence="7">ZC4RG45</strain>
    </source>
</reference>
<proteinExistence type="inferred from homology"/>
<evidence type="ECO:0000256" key="4">
    <source>
        <dbReference type="RuleBase" id="RU003345"/>
    </source>
</evidence>